<keyword evidence="3" id="KW-1015">Disulfide bond</keyword>
<feature type="region of interest" description="Disordered" evidence="5">
    <location>
        <begin position="128"/>
        <end position="159"/>
    </location>
</feature>
<evidence type="ECO:0000256" key="5">
    <source>
        <dbReference type="SAM" id="MobiDB-lite"/>
    </source>
</evidence>
<dbReference type="Pfam" id="PF02298">
    <property type="entry name" value="Cu_bind_like"/>
    <property type="match status" value="1"/>
</dbReference>
<organism evidence="9 10">
    <name type="scientific">Saponaria officinalis</name>
    <name type="common">Common soapwort</name>
    <name type="synonym">Lychnis saponaria</name>
    <dbReference type="NCBI Taxonomy" id="3572"/>
    <lineage>
        <taxon>Eukaryota</taxon>
        <taxon>Viridiplantae</taxon>
        <taxon>Streptophyta</taxon>
        <taxon>Embryophyta</taxon>
        <taxon>Tracheophyta</taxon>
        <taxon>Spermatophyta</taxon>
        <taxon>Magnoliopsida</taxon>
        <taxon>eudicotyledons</taxon>
        <taxon>Gunneridae</taxon>
        <taxon>Pentapetalae</taxon>
        <taxon>Caryophyllales</taxon>
        <taxon>Caryophyllaceae</taxon>
        <taxon>Caryophylleae</taxon>
        <taxon>Saponaria</taxon>
    </lineage>
</organism>
<comment type="caution">
    <text evidence="9">The sequence shown here is derived from an EMBL/GenBank/DDBJ whole genome shotgun (WGS) entry which is preliminary data.</text>
</comment>
<dbReference type="GO" id="GO:0005886">
    <property type="term" value="C:plasma membrane"/>
    <property type="evidence" value="ECO:0007669"/>
    <property type="project" value="TreeGrafter"/>
</dbReference>
<protein>
    <recommendedName>
        <fullName evidence="8">Phytocyanin domain-containing protein</fullName>
    </recommendedName>
</protein>
<accession>A0AAW1JQI2</accession>
<keyword evidence="2" id="KW-0186">Copper</keyword>
<dbReference type="InterPro" id="IPR003245">
    <property type="entry name" value="Phytocyanin_dom"/>
</dbReference>
<keyword evidence="10" id="KW-1185">Reference proteome</keyword>
<feature type="signal peptide" evidence="7">
    <location>
        <begin position="1"/>
        <end position="22"/>
    </location>
</feature>
<evidence type="ECO:0000313" key="10">
    <source>
        <dbReference type="Proteomes" id="UP001443914"/>
    </source>
</evidence>
<dbReference type="FunFam" id="2.60.40.420:FF:000034">
    <property type="entry name" value="Cupredoxin superfamily protein"/>
    <property type="match status" value="1"/>
</dbReference>
<evidence type="ECO:0000256" key="4">
    <source>
        <dbReference type="ARBA" id="ARBA00023180"/>
    </source>
</evidence>
<feature type="transmembrane region" description="Helical" evidence="6">
    <location>
        <begin position="159"/>
        <end position="180"/>
    </location>
</feature>
<evidence type="ECO:0000256" key="3">
    <source>
        <dbReference type="ARBA" id="ARBA00023157"/>
    </source>
</evidence>
<keyword evidence="6" id="KW-0472">Membrane</keyword>
<dbReference type="PANTHER" id="PTHR33021">
    <property type="entry name" value="BLUE COPPER PROTEIN"/>
    <property type="match status" value="1"/>
</dbReference>
<gene>
    <name evidence="9" type="ORF">RND81_07G109600</name>
</gene>
<dbReference type="InterPro" id="IPR028871">
    <property type="entry name" value="BlueCu_1_BS"/>
</dbReference>
<evidence type="ECO:0000259" key="8">
    <source>
        <dbReference type="PROSITE" id="PS51485"/>
    </source>
</evidence>
<name>A0AAW1JQI2_SAPOF</name>
<dbReference type="Proteomes" id="UP001443914">
    <property type="component" value="Unassembled WGS sequence"/>
</dbReference>
<feature type="compositionally biased region" description="Pro residues" evidence="5">
    <location>
        <begin position="137"/>
        <end position="154"/>
    </location>
</feature>
<dbReference type="InterPro" id="IPR039391">
    <property type="entry name" value="Phytocyanin-like"/>
</dbReference>
<dbReference type="PROSITE" id="PS00196">
    <property type="entry name" value="COPPER_BLUE"/>
    <property type="match status" value="1"/>
</dbReference>
<keyword evidence="6" id="KW-1133">Transmembrane helix</keyword>
<evidence type="ECO:0000256" key="1">
    <source>
        <dbReference type="ARBA" id="ARBA00022723"/>
    </source>
</evidence>
<evidence type="ECO:0000256" key="7">
    <source>
        <dbReference type="SAM" id="SignalP"/>
    </source>
</evidence>
<keyword evidence="4" id="KW-0325">Glycoprotein</keyword>
<keyword evidence="7" id="KW-0732">Signal</keyword>
<dbReference type="GO" id="GO:0009055">
    <property type="term" value="F:electron transfer activity"/>
    <property type="evidence" value="ECO:0007669"/>
    <property type="project" value="InterPro"/>
</dbReference>
<dbReference type="EMBL" id="JBDFQZ010000007">
    <property type="protein sequence ID" value="KAK9706186.1"/>
    <property type="molecule type" value="Genomic_DNA"/>
</dbReference>
<evidence type="ECO:0000256" key="6">
    <source>
        <dbReference type="SAM" id="Phobius"/>
    </source>
</evidence>
<feature type="chain" id="PRO_5043990827" description="Phytocyanin domain-containing protein" evidence="7">
    <location>
        <begin position="23"/>
        <end position="181"/>
    </location>
</feature>
<dbReference type="SUPFAM" id="SSF49503">
    <property type="entry name" value="Cupredoxins"/>
    <property type="match status" value="1"/>
</dbReference>
<dbReference type="PANTHER" id="PTHR33021:SF496">
    <property type="entry name" value="OS08G0482700 PROTEIN"/>
    <property type="match status" value="1"/>
</dbReference>
<evidence type="ECO:0000256" key="2">
    <source>
        <dbReference type="ARBA" id="ARBA00023008"/>
    </source>
</evidence>
<proteinExistence type="predicted"/>
<sequence>MAKTMVLTTVLVITMLINGMSAQKLIVGDGSGWTFPPSAGFYDTWAAKQHFAVGDTLVFEFTSGHTVATVTSKEAYDKCDASLDKNAVIVTKGPYEVSLTSAGQYYYLCTVGAHCTNGQKFAATVSATHAGSSNPTPSSPSPPTPSSPSPPTPPTKDSAGALASSSIFAILIAALVLALLY</sequence>
<dbReference type="InterPro" id="IPR008972">
    <property type="entry name" value="Cupredoxin"/>
</dbReference>
<dbReference type="Gene3D" id="2.60.40.420">
    <property type="entry name" value="Cupredoxins - blue copper proteins"/>
    <property type="match status" value="1"/>
</dbReference>
<dbReference type="GO" id="GO:0046872">
    <property type="term" value="F:metal ion binding"/>
    <property type="evidence" value="ECO:0007669"/>
    <property type="project" value="UniProtKB-KW"/>
</dbReference>
<keyword evidence="6" id="KW-0812">Transmembrane</keyword>
<feature type="domain" description="Phytocyanin" evidence="8">
    <location>
        <begin position="23"/>
        <end position="127"/>
    </location>
</feature>
<keyword evidence="1" id="KW-0479">Metal-binding</keyword>
<reference evidence="9" key="1">
    <citation type="submission" date="2024-03" db="EMBL/GenBank/DDBJ databases">
        <title>WGS assembly of Saponaria officinalis var. Norfolk2.</title>
        <authorList>
            <person name="Jenkins J."/>
            <person name="Shu S."/>
            <person name="Grimwood J."/>
            <person name="Barry K."/>
            <person name="Goodstein D."/>
            <person name="Schmutz J."/>
            <person name="Leebens-Mack J."/>
            <person name="Osbourn A."/>
        </authorList>
    </citation>
    <scope>NUCLEOTIDE SEQUENCE [LARGE SCALE GENOMIC DNA]</scope>
    <source>
        <strain evidence="9">JIC</strain>
    </source>
</reference>
<dbReference type="PROSITE" id="PS51485">
    <property type="entry name" value="PHYTOCYANIN"/>
    <property type="match status" value="1"/>
</dbReference>
<dbReference type="AlphaFoldDB" id="A0AAW1JQI2"/>
<evidence type="ECO:0000313" key="9">
    <source>
        <dbReference type="EMBL" id="KAK9706186.1"/>
    </source>
</evidence>